<reference evidence="4" key="1">
    <citation type="submission" date="2018-02" db="EMBL/GenBank/DDBJ databases">
        <authorList>
            <person name="Cohen D.B."/>
            <person name="Kent A.D."/>
        </authorList>
    </citation>
    <scope>NUCLEOTIDE SEQUENCE</scope>
</reference>
<dbReference type="AlphaFoldDB" id="A0A2N9FNK7"/>
<name>A0A2N9FNK7_FAGSY</name>
<feature type="transmembrane region" description="Helical" evidence="2">
    <location>
        <begin position="30"/>
        <end position="51"/>
    </location>
</feature>
<dbReference type="PANTHER" id="PTHR34222:SF100">
    <property type="entry name" value="CCHC-TYPE DOMAIN-CONTAINING PROTEIN"/>
    <property type="match status" value="1"/>
</dbReference>
<feature type="domain" description="Retrovirus-related Pol polyprotein from transposon TNT 1-94-like beta-barrel" evidence="3">
    <location>
        <begin position="276"/>
        <end position="351"/>
    </location>
</feature>
<gene>
    <name evidence="4" type="ORF">FSB_LOCUS16196</name>
</gene>
<evidence type="ECO:0000256" key="2">
    <source>
        <dbReference type="SAM" id="Phobius"/>
    </source>
</evidence>
<accession>A0A2N9FNK7</accession>
<evidence type="ECO:0000256" key="1">
    <source>
        <dbReference type="SAM" id="MobiDB-lite"/>
    </source>
</evidence>
<organism evidence="4">
    <name type="scientific">Fagus sylvatica</name>
    <name type="common">Beechnut</name>
    <dbReference type="NCBI Taxonomy" id="28930"/>
    <lineage>
        <taxon>Eukaryota</taxon>
        <taxon>Viridiplantae</taxon>
        <taxon>Streptophyta</taxon>
        <taxon>Embryophyta</taxon>
        <taxon>Tracheophyta</taxon>
        <taxon>Spermatophyta</taxon>
        <taxon>Magnoliopsida</taxon>
        <taxon>eudicotyledons</taxon>
        <taxon>Gunneridae</taxon>
        <taxon>Pentapetalae</taxon>
        <taxon>rosids</taxon>
        <taxon>fabids</taxon>
        <taxon>Fagales</taxon>
        <taxon>Fagaceae</taxon>
        <taxon>Fagus</taxon>
    </lineage>
</organism>
<evidence type="ECO:0000259" key="3">
    <source>
        <dbReference type="Pfam" id="PF22936"/>
    </source>
</evidence>
<dbReference type="EMBL" id="OIVN01000988">
    <property type="protein sequence ID" value="SPC88314.1"/>
    <property type="molecule type" value="Genomic_DNA"/>
</dbReference>
<dbReference type="PANTHER" id="PTHR34222">
    <property type="entry name" value="GAG_PRE-INTEGRS DOMAIN-CONTAINING PROTEIN"/>
    <property type="match status" value="1"/>
</dbReference>
<feature type="transmembrane region" description="Helical" evidence="2">
    <location>
        <begin position="63"/>
        <end position="82"/>
    </location>
</feature>
<protein>
    <recommendedName>
        <fullName evidence="3">Retrovirus-related Pol polyprotein from transposon TNT 1-94-like beta-barrel domain-containing protein</fullName>
    </recommendedName>
</protein>
<keyword evidence="2" id="KW-0812">Transmembrane</keyword>
<evidence type="ECO:0000313" key="4">
    <source>
        <dbReference type="EMBL" id="SPC88314.1"/>
    </source>
</evidence>
<feature type="region of interest" description="Disordered" evidence="1">
    <location>
        <begin position="167"/>
        <end position="196"/>
    </location>
</feature>
<feature type="region of interest" description="Disordered" evidence="1">
    <location>
        <begin position="215"/>
        <end position="242"/>
    </location>
</feature>
<keyword evidence="2" id="KW-0472">Membrane</keyword>
<proteinExistence type="predicted"/>
<dbReference type="InterPro" id="IPR054722">
    <property type="entry name" value="PolX-like_BBD"/>
</dbReference>
<sequence length="388" mass="43310">MGSTSGHEITHPITVILDGPASYHAWSQNMIIPIVLMVTLLLTQSSRLMILRHVLRNGKASNVGFFPGSLTPLYLPLAVSFLDWKQVKRPGLSWPTASLWEQLAAADPPLRYAEDIDLFAKYKDRHRFTQFMMSLCEDFEPTRAALLSHSPLPSLDAAVKELISEENRRPHHHLSSSDVVLATPCPPSSSSDRPRRICTYYQKPGHDITECYYKKKDDKRKQHQSRGTFPRPQAAAMSSTPVDDPVVTVSQLESMFHRYMSQPSPALSVTSSNKSWLLDSACYNHMTPHASHFSQKTPLAPSPIIYTADSSHMSVSYIGTISSPDLTIPDTYLVPKFSLNLLSISQLCELGLDLYFSNRGVGVQDPLTGKLLGTSHKIGRLFELVTYQ</sequence>
<dbReference type="Pfam" id="PF22936">
    <property type="entry name" value="Pol_BBD"/>
    <property type="match status" value="1"/>
</dbReference>
<keyword evidence="2" id="KW-1133">Transmembrane helix</keyword>